<dbReference type="AlphaFoldDB" id="A0A842HK05"/>
<feature type="transmembrane region" description="Helical" evidence="8">
    <location>
        <begin position="15"/>
        <end position="34"/>
    </location>
</feature>
<protein>
    <submittedName>
        <fullName evidence="9">Exosortase/archaeosortase family protein</fullName>
    </submittedName>
</protein>
<comment type="caution">
    <text evidence="9">The sequence shown here is derived from an EMBL/GenBank/DDBJ whole genome shotgun (WGS) entry which is preliminary data.</text>
</comment>
<feature type="transmembrane region" description="Helical" evidence="8">
    <location>
        <begin position="100"/>
        <end position="119"/>
    </location>
</feature>
<dbReference type="RefSeq" id="WP_185677188.1">
    <property type="nucleotide sequence ID" value="NZ_JACHVB010000063.1"/>
</dbReference>
<dbReference type="GO" id="GO:0005886">
    <property type="term" value="C:plasma membrane"/>
    <property type="evidence" value="ECO:0007669"/>
    <property type="project" value="UniProtKB-SubCell"/>
</dbReference>
<keyword evidence="4 8" id="KW-0812">Transmembrane</keyword>
<evidence type="ECO:0000313" key="10">
    <source>
        <dbReference type="Proteomes" id="UP000546464"/>
    </source>
</evidence>
<sequence length="327" mass="34402">MNPPATSTTPASTLWLQRLTVAALIAVCLGPFLVNTTSLEKSRMAIKAVAIAAGIGCVALNRARFRLRPSPAGAAAGLGLILLGGVLTLADAAGNLRDPGLGFILGAAGVSLIACGFTVSGLQARCLGLFALAAIPAGTIENLIEHGLHYSTLIAKLSAFSLHYVGFTVQSEGNTILIHGHAVEIIAECSGLKLFFMLFAFFAILQLALPELRRIFWKMLFAAAGTGLIVSVLRIDFLVLIVGRPELFEFFHHGFGSELISMAAILIFGFFIKEEAFTALEKKIPVPAIPADHLPTPDGAKLMARALVATTLIGVLVATAAYLTQRG</sequence>
<keyword evidence="3" id="KW-0645">Protease</keyword>
<keyword evidence="2" id="KW-1003">Cell membrane</keyword>
<comment type="subcellular location">
    <subcellularLocation>
        <location evidence="1">Cell membrane</location>
        <topology evidence="1">Multi-pass membrane protein</topology>
    </subcellularLocation>
</comment>
<keyword evidence="6 8" id="KW-1133">Transmembrane helix</keyword>
<organism evidence="9 10">
    <name type="scientific">Ruficoccus amylovorans</name>
    <dbReference type="NCBI Taxonomy" id="1804625"/>
    <lineage>
        <taxon>Bacteria</taxon>
        <taxon>Pseudomonadati</taxon>
        <taxon>Verrucomicrobiota</taxon>
        <taxon>Opitutia</taxon>
        <taxon>Puniceicoccales</taxon>
        <taxon>Cerasicoccaceae</taxon>
        <taxon>Ruficoccus</taxon>
    </lineage>
</organism>
<dbReference type="GO" id="GO:0008233">
    <property type="term" value="F:peptidase activity"/>
    <property type="evidence" value="ECO:0007669"/>
    <property type="project" value="UniProtKB-KW"/>
</dbReference>
<accession>A0A842HK05</accession>
<evidence type="ECO:0000313" key="9">
    <source>
        <dbReference type="EMBL" id="MBC2596278.1"/>
    </source>
</evidence>
<dbReference type="Proteomes" id="UP000546464">
    <property type="component" value="Unassembled WGS sequence"/>
</dbReference>
<dbReference type="EMBL" id="JACHVB010000063">
    <property type="protein sequence ID" value="MBC2596278.1"/>
    <property type="molecule type" value="Genomic_DNA"/>
</dbReference>
<evidence type="ECO:0000256" key="7">
    <source>
        <dbReference type="ARBA" id="ARBA00023136"/>
    </source>
</evidence>
<dbReference type="InterPro" id="IPR026392">
    <property type="entry name" value="Exo/Archaeosortase_dom"/>
</dbReference>
<keyword evidence="7 8" id="KW-0472">Membrane</keyword>
<feature type="transmembrane region" description="Helical" evidence="8">
    <location>
        <begin position="302"/>
        <end position="323"/>
    </location>
</feature>
<feature type="transmembrane region" description="Helical" evidence="8">
    <location>
        <begin position="190"/>
        <end position="209"/>
    </location>
</feature>
<dbReference type="Pfam" id="PF09721">
    <property type="entry name" value="Exosortase_EpsH"/>
    <property type="match status" value="1"/>
</dbReference>
<gene>
    <name evidence="9" type="ORF">H5P28_18575</name>
</gene>
<dbReference type="InterPro" id="IPR019127">
    <property type="entry name" value="Exosortase"/>
</dbReference>
<keyword evidence="5" id="KW-0378">Hydrolase</keyword>
<reference evidence="9 10" key="1">
    <citation type="submission" date="2020-07" db="EMBL/GenBank/DDBJ databases">
        <authorList>
            <person name="Feng X."/>
        </authorList>
    </citation>
    <scope>NUCLEOTIDE SEQUENCE [LARGE SCALE GENOMIC DNA]</scope>
    <source>
        <strain evidence="9 10">JCM31066</strain>
    </source>
</reference>
<evidence type="ECO:0000256" key="4">
    <source>
        <dbReference type="ARBA" id="ARBA00022692"/>
    </source>
</evidence>
<dbReference type="GO" id="GO:0006508">
    <property type="term" value="P:proteolysis"/>
    <property type="evidence" value="ECO:0007669"/>
    <property type="project" value="UniProtKB-KW"/>
</dbReference>
<evidence type="ECO:0000256" key="6">
    <source>
        <dbReference type="ARBA" id="ARBA00022989"/>
    </source>
</evidence>
<keyword evidence="10" id="KW-1185">Reference proteome</keyword>
<dbReference type="NCBIfam" id="TIGR04178">
    <property type="entry name" value="exo_archaeo"/>
    <property type="match status" value="1"/>
</dbReference>
<feature type="transmembrane region" description="Helical" evidence="8">
    <location>
        <begin position="72"/>
        <end position="94"/>
    </location>
</feature>
<name>A0A842HK05_9BACT</name>
<evidence type="ECO:0000256" key="1">
    <source>
        <dbReference type="ARBA" id="ARBA00004651"/>
    </source>
</evidence>
<evidence type="ECO:0000256" key="3">
    <source>
        <dbReference type="ARBA" id="ARBA00022670"/>
    </source>
</evidence>
<evidence type="ECO:0000256" key="2">
    <source>
        <dbReference type="ARBA" id="ARBA00022475"/>
    </source>
</evidence>
<evidence type="ECO:0000256" key="8">
    <source>
        <dbReference type="SAM" id="Phobius"/>
    </source>
</evidence>
<proteinExistence type="predicted"/>
<feature type="transmembrane region" description="Helical" evidence="8">
    <location>
        <begin position="215"/>
        <end position="242"/>
    </location>
</feature>
<feature type="transmembrane region" description="Helical" evidence="8">
    <location>
        <begin position="254"/>
        <end position="272"/>
    </location>
</feature>
<evidence type="ECO:0000256" key="5">
    <source>
        <dbReference type="ARBA" id="ARBA00022801"/>
    </source>
</evidence>